<feature type="transmembrane region" description="Helical" evidence="1">
    <location>
        <begin position="29"/>
        <end position="53"/>
    </location>
</feature>
<organism evidence="2 3">
    <name type="scientific">Nocardioides jejuensis</name>
    <dbReference type="NCBI Taxonomy" id="2502782"/>
    <lineage>
        <taxon>Bacteria</taxon>
        <taxon>Bacillati</taxon>
        <taxon>Actinomycetota</taxon>
        <taxon>Actinomycetes</taxon>
        <taxon>Propionibacteriales</taxon>
        <taxon>Nocardioidaceae</taxon>
        <taxon>Nocardioides</taxon>
    </lineage>
</organism>
<feature type="transmembrane region" description="Helical" evidence="1">
    <location>
        <begin position="65"/>
        <end position="90"/>
    </location>
</feature>
<gene>
    <name evidence="2" type="ORF">EPD65_05800</name>
</gene>
<dbReference type="RefSeq" id="WP_131582215.1">
    <property type="nucleotide sequence ID" value="NZ_SJZJ01000006.1"/>
</dbReference>
<dbReference type="OrthoDB" id="3785114at2"/>
<dbReference type="AlphaFoldDB" id="A0A4R1CGM6"/>
<sequence length="219" mass="22452">MSAFQPPPPGYGSAYRPPTPPTPYDGVSIAAFVCALTCCAAPVAIGLGIAGIVRTAGARRRGRWMAVSGLVIGLVATVVGAALTIGLIVLGANSFDTPSAVPGDCLDVTHAFDGTDYWGASCYGPHDGEIVAAGTLGREGAAKAAALSEADWCKAAVPDDVLTLLKGGEFTLGMVTDAWDPTSPEAGDSWFCYAERTDGTRLYGPLDGSWTSPQKPIDT</sequence>
<evidence type="ECO:0000313" key="2">
    <source>
        <dbReference type="EMBL" id="TCJ30091.1"/>
    </source>
</evidence>
<evidence type="ECO:0008006" key="4">
    <source>
        <dbReference type="Google" id="ProtNLM"/>
    </source>
</evidence>
<proteinExistence type="predicted"/>
<name>A0A4R1CGM6_9ACTN</name>
<keyword evidence="1" id="KW-0812">Transmembrane</keyword>
<dbReference type="EMBL" id="SJZJ01000006">
    <property type="protein sequence ID" value="TCJ30091.1"/>
    <property type="molecule type" value="Genomic_DNA"/>
</dbReference>
<evidence type="ECO:0000256" key="1">
    <source>
        <dbReference type="SAM" id="Phobius"/>
    </source>
</evidence>
<keyword evidence="3" id="KW-1185">Reference proteome</keyword>
<reference evidence="2 3" key="1">
    <citation type="submission" date="2019-03" db="EMBL/GenBank/DDBJ databases">
        <authorList>
            <person name="Kim M.K.M."/>
        </authorList>
    </citation>
    <scope>NUCLEOTIDE SEQUENCE [LARGE SCALE GENOMIC DNA]</scope>
    <source>
        <strain evidence="2 3">18JY15-6</strain>
    </source>
</reference>
<accession>A0A4R1CGM6</accession>
<evidence type="ECO:0000313" key="3">
    <source>
        <dbReference type="Proteomes" id="UP000295453"/>
    </source>
</evidence>
<comment type="caution">
    <text evidence="2">The sequence shown here is derived from an EMBL/GenBank/DDBJ whole genome shotgun (WGS) entry which is preliminary data.</text>
</comment>
<keyword evidence="1" id="KW-0472">Membrane</keyword>
<dbReference type="Proteomes" id="UP000295453">
    <property type="component" value="Unassembled WGS sequence"/>
</dbReference>
<keyword evidence="1" id="KW-1133">Transmembrane helix</keyword>
<protein>
    <recommendedName>
        <fullName evidence="4">DUF4190 domain-containing protein</fullName>
    </recommendedName>
</protein>